<evidence type="ECO:0000313" key="12">
    <source>
        <dbReference type="EMBL" id="CAD5215942.1"/>
    </source>
</evidence>
<dbReference type="GO" id="GO:0048260">
    <property type="term" value="P:positive regulation of receptor-mediated endocytosis"/>
    <property type="evidence" value="ECO:0007669"/>
    <property type="project" value="UniProtKB-ARBA"/>
</dbReference>
<reference evidence="12" key="1">
    <citation type="submission" date="2020-09" db="EMBL/GenBank/DDBJ databases">
        <authorList>
            <person name="Kikuchi T."/>
        </authorList>
    </citation>
    <scope>NUCLEOTIDE SEQUENCE</scope>
    <source>
        <strain evidence="12">SH1</strain>
    </source>
</reference>
<evidence type="ECO:0000256" key="4">
    <source>
        <dbReference type="ARBA" id="ARBA00022679"/>
    </source>
</evidence>
<dbReference type="FunFam" id="3.90.1750.10:FF:000079">
    <property type="entry name" value="E3 ubiquitin-protein ligase"/>
    <property type="match status" value="1"/>
</dbReference>
<dbReference type="Gene3D" id="2.60.40.2840">
    <property type="match status" value="1"/>
</dbReference>
<dbReference type="GO" id="GO:0048814">
    <property type="term" value="P:regulation of dendrite morphogenesis"/>
    <property type="evidence" value="ECO:0007669"/>
    <property type="project" value="TreeGrafter"/>
</dbReference>
<dbReference type="GO" id="GO:0061630">
    <property type="term" value="F:ubiquitin protein ligase activity"/>
    <property type="evidence" value="ECO:0007669"/>
    <property type="project" value="UniProtKB-EC"/>
</dbReference>
<evidence type="ECO:0000256" key="9">
    <source>
        <dbReference type="SAM" id="MobiDB-lite"/>
    </source>
</evidence>
<dbReference type="InterPro" id="IPR024928">
    <property type="entry name" value="E3_ub_ligase_SMURF1"/>
</dbReference>
<dbReference type="InterPro" id="IPR032348">
    <property type="entry name" value="HECW_N"/>
</dbReference>
<dbReference type="PROSITE" id="PS50020">
    <property type="entry name" value="WW_DOMAIN_2"/>
    <property type="match status" value="2"/>
</dbReference>
<keyword evidence="5" id="KW-0677">Repeat</keyword>
<accession>A0A811KKD5</accession>
<dbReference type="PIRSF" id="PIRSF001569">
    <property type="entry name" value="E3_ub_ligase_SMURF1"/>
    <property type="match status" value="1"/>
</dbReference>
<dbReference type="Pfam" id="PF16562">
    <property type="entry name" value="HECW_N"/>
    <property type="match status" value="1"/>
</dbReference>
<feature type="domain" description="HECT" evidence="11">
    <location>
        <begin position="618"/>
        <end position="953"/>
    </location>
</feature>
<dbReference type="InterPro" id="IPR040524">
    <property type="entry name" value="HECW1_helix"/>
</dbReference>
<dbReference type="Gene3D" id="3.90.1750.10">
    <property type="entry name" value="Hect, E3 ligase catalytic domains"/>
    <property type="match status" value="1"/>
</dbReference>
<dbReference type="SMART" id="SM00456">
    <property type="entry name" value="WW"/>
    <property type="match status" value="2"/>
</dbReference>
<dbReference type="EMBL" id="CAJFDH010000003">
    <property type="protein sequence ID" value="CAD5215942.1"/>
    <property type="molecule type" value="Genomic_DNA"/>
</dbReference>
<dbReference type="CDD" id="cd00078">
    <property type="entry name" value="HECTc"/>
    <property type="match status" value="1"/>
</dbReference>
<dbReference type="SMART" id="SM00119">
    <property type="entry name" value="HECTc"/>
    <property type="match status" value="1"/>
</dbReference>
<dbReference type="CDD" id="cd00201">
    <property type="entry name" value="WW"/>
    <property type="match status" value="1"/>
</dbReference>
<dbReference type="SUPFAM" id="SSF56204">
    <property type="entry name" value="Hect, E3 ligase catalytic domain"/>
    <property type="match status" value="1"/>
</dbReference>
<dbReference type="FunFam" id="3.30.2410.10:FF:000001">
    <property type="entry name" value="E3 ubiquitin-protein ligase NEDD4-like"/>
    <property type="match status" value="1"/>
</dbReference>
<evidence type="ECO:0000256" key="7">
    <source>
        <dbReference type="PIRSR" id="PIRSR001569-1"/>
    </source>
</evidence>
<dbReference type="InterPro" id="IPR000569">
    <property type="entry name" value="HECT_dom"/>
</dbReference>
<evidence type="ECO:0000256" key="1">
    <source>
        <dbReference type="ARBA" id="ARBA00000885"/>
    </source>
</evidence>
<protein>
    <recommendedName>
        <fullName evidence="3">HECT-type E3 ubiquitin transferase</fullName>
        <ecNumber evidence="3">2.3.2.26</ecNumber>
    </recommendedName>
</protein>
<feature type="domain" description="WW" evidence="10">
    <location>
        <begin position="308"/>
        <end position="341"/>
    </location>
</feature>
<dbReference type="PANTHER" id="PTHR11254:SF320">
    <property type="entry name" value="HECT-TYPE E3 UBIQUITIN TRANSFERASE"/>
    <property type="match status" value="1"/>
</dbReference>
<organism evidence="12 13">
    <name type="scientific">Bursaphelenchus okinawaensis</name>
    <dbReference type="NCBI Taxonomy" id="465554"/>
    <lineage>
        <taxon>Eukaryota</taxon>
        <taxon>Metazoa</taxon>
        <taxon>Ecdysozoa</taxon>
        <taxon>Nematoda</taxon>
        <taxon>Chromadorea</taxon>
        <taxon>Rhabditida</taxon>
        <taxon>Tylenchina</taxon>
        <taxon>Tylenchomorpha</taxon>
        <taxon>Aphelenchoidea</taxon>
        <taxon>Aphelenchoididae</taxon>
        <taxon>Bursaphelenchus</taxon>
    </lineage>
</organism>
<comment type="caution">
    <text evidence="12">The sequence shown here is derived from an EMBL/GenBank/DDBJ whole genome shotgun (WGS) entry which is preliminary data.</text>
</comment>
<dbReference type="Pfam" id="PF18436">
    <property type="entry name" value="HECW1_helix"/>
    <property type="match status" value="1"/>
</dbReference>
<dbReference type="InterPro" id="IPR001202">
    <property type="entry name" value="WW_dom"/>
</dbReference>
<dbReference type="UniPathway" id="UPA00143"/>
<dbReference type="Gene3D" id="3.30.2160.10">
    <property type="entry name" value="Hect, E3 ligase catalytic domain"/>
    <property type="match status" value="1"/>
</dbReference>
<comment type="pathway">
    <text evidence="2">Protein modification; protein ubiquitination.</text>
</comment>
<evidence type="ECO:0000256" key="6">
    <source>
        <dbReference type="ARBA" id="ARBA00022786"/>
    </source>
</evidence>
<comment type="catalytic activity">
    <reaction evidence="1">
        <text>S-ubiquitinyl-[E2 ubiquitin-conjugating enzyme]-L-cysteine + [acceptor protein]-L-lysine = [E2 ubiquitin-conjugating enzyme]-L-cysteine + N(6)-ubiquitinyl-[acceptor protein]-L-lysine.</text>
        <dbReference type="EC" id="2.3.2.26"/>
    </reaction>
</comment>
<dbReference type="PROSITE" id="PS50237">
    <property type="entry name" value="HECT"/>
    <property type="match status" value="1"/>
</dbReference>
<dbReference type="GO" id="GO:0006511">
    <property type="term" value="P:ubiquitin-dependent protein catabolic process"/>
    <property type="evidence" value="ECO:0007669"/>
    <property type="project" value="InterPro"/>
</dbReference>
<evidence type="ECO:0000256" key="2">
    <source>
        <dbReference type="ARBA" id="ARBA00004906"/>
    </source>
</evidence>
<keyword evidence="4" id="KW-0808">Transferase</keyword>
<dbReference type="Gene3D" id="3.30.2410.10">
    <property type="entry name" value="Hect, E3 ligase catalytic domain"/>
    <property type="match status" value="1"/>
</dbReference>
<feature type="region of interest" description="Disordered" evidence="9">
    <location>
        <begin position="268"/>
        <end position="306"/>
    </location>
</feature>
<evidence type="ECO:0000256" key="8">
    <source>
        <dbReference type="PROSITE-ProRule" id="PRU00104"/>
    </source>
</evidence>
<keyword evidence="13" id="KW-1185">Reference proteome</keyword>
<dbReference type="EMBL" id="CAJFCW020000003">
    <property type="protein sequence ID" value="CAG9105062.1"/>
    <property type="molecule type" value="Genomic_DNA"/>
</dbReference>
<proteinExistence type="predicted"/>
<evidence type="ECO:0000256" key="3">
    <source>
        <dbReference type="ARBA" id="ARBA00012485"/>
    </source>
</evidence>
<dbReference type="EC" id="2.3.2.26" evidence="3"/>
<dbReference type="GO" id="GO:0045879">
    <property type="term" value="P:negative regulation of smoothened signaling pathway"/>
    <property type="evidence" value="ECO:0007669"/>
    <property type="project" value="UniProtKB-ARBA"/>
</dbReference>
<dbReference type="PANTHER" id="PTHR11254">
    <property type="entry name" value="HECT DOMAIN UBIQUITIN-PROTEIN LIGASE"/>
    <property type="match status" value="1"/>
</dbReference>
<dbReference type="GO" id="GO:0016567">
    <property type="term" value="P:protein ubiquitination"/>
    <property type="evidence" value="ECO:0007669"/>
    <property type="project" value="UniProtKB-UniPathway"/>
</dbReference>
<keyword evidence="6 8" id="KW-0833">Ubl conjugation pathway</keyword>
<dbReference type="Gene3D" id="2.20.70.10">
    <property type="match status" value="2"/>
</dbReference>
<evidence type="ECO:0000259" key="11">
    <source>
        <dbReference type="PROSITE" id="PS50237"/>
    </source>
</evidence>
<sequence>MNTSSVIFEIADTNTASGNPGQADGLFLSADRIFLPGLLSAHVLTVSWQFSTGTSLVDWIGLYHIEENNPLNYIDYRSFGICGQAKSQIEWKITWDHMDEQQDIANVNFRYFSGVAGSVRATSENVLVYKDAHVVIKGIVCENLDIKNKEFCVKVEYSAGCSYTTNVSTQTKWNNLDFRFPSDRSKELTITLKEKRKCSSKVIGEANISIANIVHSNNRSISTSLRPANGYSLLNTTIRIYCGFEPAERKSVQDTMRMLQELNSEDLQASYRSEGSSTSNNNYTKSLKSTTTSSHSNRNSWQSNSSGLNLPKGWEVRVDRHSRLIYIDHNQKRTTWNPPVVLEREIEENANIPIKSNRRTVINTPKMSKKDLPIAVKFVQGYDFLTTLYKKPEALNVYNQSPYLRYLIQKLRRNKVEFRELENNKELMGFLNMFADSTQPLPKGWEIAIRKYDSQRFFVDHNNKTIGLLDPRLPMSNPEQIQIRIRSRSEPPKHHNAVTDDITLMTLDINRKSKELKTLVKAMMPEISNKICKQLDYIKVRGDLGLLQYANDIDFIKALSLMENTETNTAKTKFELKSEYFYQALQRSGYAQGPGKIRFKLRRNNLLNDAYDKILAVDEVYLRKYKMVVSFDDEDGLDYGGPSRELFFLLSKEIFNPYYGLFEYSAVDSYTIQISPMSKLVDNYHQWMTLAGRVIGLALIHHCMVDTFFTTAFYKIILGEPYTLEDLRDADREFYQSLNWIKTHKIDPALEMTFTATKEVAGRLEEVELIAGGKDILVTDGNKDQFISLMLKWKIEKNVEDQLKAFLGGLFSVVDREFLKIFESSELHHVLSGSVEIDLNDWRKNTEYKGGFSDTHPVIRWFWQFLFELNNSERLQLLQFVTGTTTIPHEGFKALRGSDGLKKFTIHRWGDSNSLPRAHTCFNRLDLPCYPSFTLLKEKIRLAMTESVSYAIE</sequence>
<name>A0A811KKD5_9BILA</name>
<dbReference type="InterPro" id="IPR035983">
    <property type="entry name" value="Hect_E3_ubiquitin_ligase"/>
</dbReference>
<dbReference type="Proteomes" id="UP000614601">
    <property type="component" value="Unassembled WGS sequence"/>
</dbReference>
<evidence type="ECO:0000313" key="13">
    <source>
        <dbReference type="Proteomes" id="UP000614601"/>
    </source>
</evidence>
<dbReference type="InterPro" id="IPR050409">
    <property type="entry name" value="E3_ubiq-protein_ligase"/>
</dbReference>
<evidence type="ECO:0000259" key="10">
    <source>
        <dbReference type="PROSITE" id="PS50020"/>
    </source>
</evidence>
<dbReference type="InterPro" id="IPR036020">
    <property type="entry name" value="WW_dom_sf"/>
</dbReference>
<dbReference type="AlphaFoldDB" id="A0A811KKD5"/>
<evidence type="ECO:0000256" key="5">
    <source>
        <dbReference type="ARBA" id="ARBA00022737"/>
    </source>
</evidence>
<dbReference type="Pfam" id="PF00632">
    <property type="entry name" value="HECT"/>
    <property type="match status" value="1"/>
</dbReference>
<feature type="active site" description="Glycyl thioester intermediate" evidence="7 8">
    <location>
        <position position="921"/>
    </location>
</feature>
<feature type="domain" description="WW" evidence="10">
    <location>
        <begin position="439"/>
        <end position="473"/>
    </location>
</feature>
<feature type="compositionally biased region" description="Polar residues" evidence="9">
    <location>
        <begin position="295"/>
        <end position="306"/>
    </location>
</feature>
<dbReference type="SUPFAM" id="SSF51045">
    <property type="entry name" value="WW domain"/>
    <property type="match status" value="2"/>
</dbReference>
<dbReference type="OrthoDB" id="5987976at2759"/>
<dbReference type="Proteomes" id="UP000783686">
    <property type="component" value="Unassembled WGS sequence"/>
</dbReference>
<gene>
    <name evidence="12" type="ORF">BOKJ2_LOCUS6345</name>
</gene>
<dbReference type="GO" id="GO:0005737">
    <property type="term" value="C:cytoplasm"/>
    <property type="evidence" value="ECO:0007669"/>
    <property type="project" value="UniProtKB-ARBA"/>
</dbReference>
<feature type="compositionally biased region" description="Low complexity" evidence="9">
    <location>
        <begin position="276"/>
        <end position="294"/>
    </location>
</feature>
<dbReference type="FunFam" id="3.30.2160.10:FF:000001">
    <property type="entry name" value="E3 ubiquitin-protein ligase NEDD4-like"/>
    <property type="match status" value="1"/>
</dbReference>